<gene>
    <name evidence="2" type="ORF">RIMI_LOCUS3975688</name>
</gene>
<evidence type="ECO:0008006" key="4">
    <source>
        <dbReference type="Google" id="ProtNLM"/>
    </source>
</evidence>
<organism evidence="2 3">
    <name type="scientific">Ranitomeya imitator</name>
    <name type="common">mimic poison frog</name>
    <dbReference type="NCBI Taxonomy" id="111125"/>
    <lineage>
        <taxon>Eukaryota</taxon>
        <taxon>Metazoa</taxon>
        <taxon>Chordata</taxon>
        <taxon>Craniata</taxon>
        <taxon>Vertebrata</taxon>
        <taxon>Euteleostomi</taxon>
        <taxon>Amphibia</taxon>
        <taxon>Batrachia</taxon>
        <taxon>Anura</taxon>
        <taxon>Neobatrachia</taxon>
        <taxon>Hyloidea</taxon>
        <taxon>Dendrobatidae</taxon>
        <taxon>Dendrobatinae</taxon>
        <taxon>Ranitomeya</taxon>
    </lineage>
</organism>
<dbReference type="InterPro" id="IPR004000">
    <property type="entry name" value="Actin"/>
</dbReference>
<dbReference type="PROSITE" id="PS00432">
    <property type="entry name" value="ACTINS_2"/>
    <property type="match status" value="1"/>
</dbReference>
<dbReference type="CDD" id="cd13395">
    <property type="entry name" value="ASKHA_NBD_Arp4_ACTL6-like"/>
    <property type="match status" value="1"/>
</dbReference>
<dbReference type="Gene3D" id="3.30.420.40">
    <property type="match status" value="3"/>
</dbReference>
<name>A0ABN9L026_9NEOB</name>
<dbReference type="SUPFAM" id="SSF53067">
    <property type="entry name" value="Actin-like ATPase domain"/>
    <property type="match status" value="2"/>
</dbReference>
<dbReference type="Proteomes" id="UP001176940">
    <property type="component" value="Unassembled WGS sequence"/>
</dbReference>
<dbReference type="PANTHER" id="PTHR11937">
    <property type="entry name" value="ACTIN"/>
    <property type="match status" value="1"/>
</dbReference>
<dbReference type="InterPro" id="IPR001969">
    <property type="entry name" value="Aspartic_peptidase_AS"/>
</dbReference>
<keyword evidence="3" id="KW-1185">Reference proteome</keyword>
<dbReference type="Pfam" id="PF00022">
    <property type="entry name" value="Actin"/>
    <property type="match status" value="1"/>
</dbReference>
<evidence type="ECO:0000256" key="1">
    <source>
        <dbReference type="RuleBase" id="RU000487"/>
    </source>
</evidence>
<protein>
    <recommendedName>
        <fullName evidence="4">Actin-related protein 4</fullName>
    </recommendedName>
</protein>
<dbReference type="InterPro" id="IPR043129">
    <property type="entry name" value="ATPase_NBD"/>
</dbReference>
<proteinExistence type="inferred from homology"/>
<evidence type="ECO:0000313" key="2">
    <source>
        <dbReference type="EMBL" id="CAJ0929891.1"/>
    </source>
</evidence>
<comment type="caution">
    <text evidence="2">The sequence shown here is derived from an EMBL/GenBank/DDBJ whole genome shotgun (WGS) entry which is preliminary data.</text>
</comment>
<feature type="non-terminal residue" evidence="2">
    <location>
        <position position="308"/>
    </location>
</feature>
<dbReference type="EMBL" id="CAUEEQ010006190">
    <property type="protein sequence ID" value="CAJ0929891.1"/>
    <property type="molecule type" value="Genomic_DNA"/>
</dbReference>
<evidence type="ECO:0000313" key="3">
    <source>
        <dbReference type="Proteomes" id="UP001176940"/>
    </source>
</evidence>
<reference evidence="2" key="1">
    <citation type="submission" date="2023-07" db="EMBL/GenBank/DDBJ databases">
        <authorList>
            <person name="Stuckert A."/>
        </authorList>
    </citation>
    <scope>NUCLEOTIDE SEQUENCE</scope>
</reference>
<dbReference type="Gene3D" id="3.90.640.10">
    <property type="entry name" value="Actin, Chain A, domain 4"/>
    <property type="match status" value="1"/>
</dbReference>
<dbReference type="PRINTS" id="PR00190">
    <property type="entry name" value="ACTIN"/>
</dbReference>
<sequence>MMSEPTWNTREKRERLTELMFEHYNIPSFFLCKSAVLSTFSNGRSTALILDSGATYTTATPVLDGRVIQQGIVRSPLAGDFITLQCRELLREMNVDLIPPYMIASKEVVPVGAPAIWQKKQALPHVTQSWHDHMCSNVIHDFKKSVLQVSSTAYHENVAAQMPTVHYEFPNGYNRRFGVERLRVVEGLFNTSGVKGLADDTTLGVSQVVLKSVDMCDSKISAKLYGNIIVTGGNSLLPGFTDRLTRELSNKTKSIKLKLVTNPLVVERRRLSSWLGGSTLATLGTFQSWITKKEYEETGKQCVETKCP</sequence>
<dbReference type="InterPro" id="IPR004001">
    <property type="entry name" value="Actin_CS"/>
</dbReference>
<dbReference type="PROSITE" id="PS00141">
    <property type="entry name" value="ASP_PROTEASE"/>
    <property type="match status" value="1"/>
</dbReference>
<dbReference type="SMART" id="SM00268">
    <property type="entry name" value="ACTIN"/>
    <property type="match status" value="1"/>
</dbReference>
<accession>A0ABN9L026</accession>
<comment type="similarity">
    <text evidence="1">Belongs to the actin family.</text>
</comment>